<name>A0ABP7R9T4_9SPHI</name>
<organism evidence="1 2">
    <name type="scientific">Mucilaginibacter dorajii</name>
    <dbReference type="NCBI Taxonomy" id="692994"/>
    <lineage>
        <taxon>Bacteria</taxon>
        <taxon>Pseudomonadati</taxon>
        <taxon>Bacteroidota</taxon>
        <taxon>Sphingobacteriia</taxon>
        <taxon>Sphingobacteriales</taxon>
        <taxon>Sphingobacteriaceae</taxon>
        <taxon>Mucilaginibacter</taxon>
    </lineage>
</organism>
<dbReference type="PROSITE" id="PS51257">
    <property type="entry name" value="PROKAR_LIPOPROTEIN"/>
    <property type="match status" value="1"/>
</dbReference>
<proteinExistence type="predicted"/>
<reference evidence="2" key="1">
    <citation type="journal article" date="2019" name="Int. J. Syst. Evol. Microbiol.">
        <title>The Global Catalogue of Microorganisms (GCM) 10K type strain sequencing project: providing services to taxonomists for standard genome sequencing and annotation.</title>
        <authorList>
            <consortium name="The Broad Institute Genomics Platform"/>
            <consortium name="The Broad Institute Genome Sequencing Center for Infectious Disease"/>
            <person name="Wu L."/>
            <person name="Ma J."/>
        </authorList>
    </citation>
    <scope>NUCLEOTIDE SEQUENCE [LARGE SCALE GENOMIC DNA]</scope>
    <source>
        <strain evidence="2">JCM 16601</strain>
    </source>
</reference>
<dbReference type="EMBL" id="BAAAZC010000054">
    <property type="protein sequence ID" value="GAA3994596.1"/>
    <property type="molecule type" value="Genomic_DNA"/>
</dbReference>
<protein>
    <recommendedName>
        <fullName evidence="3">Lipoprotein</fullName>
    </recommendedName>
</protein>
<keyword evidence="2" id="KW-1185">Reference proteome</keyword>
<dbReference type="RefSeq" id="WP_259095560.1">
    <property type="nucleotide sequence ID" value="NZ_BAAAZC010000054.1"/>
</dbReference>
<comment type="caution">
    <text evidence="1">The sequence shown here is derived from an EMBL/GenBank/DDBJ whole genome shotgun (WGS) entry which is preliminary data.</text>
</comment>
<accession>A0ABP7R9T4</accession>
<evidence type="ECO:0000313" key="2">
    <source>
        <dbReference type="Proteomes" id="UP001500742"/>
    </source>
</evidence>
<evidence type="ECO:0008006" key="3">
    <source>
        <dbReference type="Google" id="ProtNLM"/>
    </source>
</evidence>
<evidence type="ECO:0000313" key="1">
    <source>
        <dbReference type="EMBL" id="GAA3994596.1"/>
    </source>
</evidence>
<gene>
    <name evidence="1" type="ORF">GCM10022210_56000</name>
</gene>
<sequence>MKFKPCFLFILSVTVFACQNQQKKRFKSAADSIRHAKLLAEERGEETPDPRPKDEAAFFKRIAAESDYDVTSNAAKKDAHIIAFNKYALDSLKSIKDWEFKVTEVNDNSSDASSLVKTMGNPDAVYNLILVAPIKVDNSVDSISISNRVDFVYSIPKEPKGDALKKQLDLIKTLTKNDVVIVSGALTHIDDKGKVNFASFYDQYLPWNIDLLLTSIRKK</sequence>
<dbReference type="Proteomes" id="UP001500742">
    <property type="component" value="Unassembled WGS sequence"/>
</dbReference>